<dbReference type="InterPro" id="IPR006262">
    <property type="entry name" value="Cyt_deam_tetra"/>
</dbReference>
<dbReference type="RefSeq" id="WP_378054215.1">
    <property type="nucleotide sequence ID" value="NZ_JBHMDN010000079.1"/>
</dbReference>
<dbReference type="SUPFAM" id="SSF53927">
    <property type="entry name" value="Cytidine deaminase-like"/>
    <property type="match status" value="1"/>
</dbReference>
<dbReference type="EC" id="3.5.4.5" evidence="4 12"/>
<evidence type="ECO:0000259" key="13">
    <source>
        <dbReference type="PROSITE" id="PS51747"/>
    </source>
</evidence>
<comment type="catalytic activity">
    <reaction evidence="11 12">
        <text>cytidine + H2O + H(+) = uridine + NH4(+)</text>
        <dbReference type="Rhea" id="RHEA:16069"/>
        <dbReference type="ChEBI" id="CHEBI:15377"/>
        <dbReference type="ChEBI" id="CHEBI:15378"/>
        <dbReference type="ChEBI" id="CHEBI:16704"/>
        <dbReference type="ChEBI" id="CHEBI:17562"/>
        <dbReference type="ChEBI" id="CHEBI:28938"/>
        <dbReference type="EC" id="3.5.4.5"/>
    </reaction>
</comment>
<dbReference type="EMBL" id="JBHTAI010000006">
    <property type="protein sequence ID" value="MFC7149214.1"/>
    <property type="molecule type" value="Genomic_DNA"/>
</dbReference>
<dbReference type="InterPro" id="IPR002125">
    <property type="entry name" value="CMP_dCMP_dom"/>
</dbReference>
<comment type="catalytic activity">
    <reaction evidence="10 12">
        <text>2'-deoxycytidine + H2O + H(+) = 2'-deoxyuridine + NH4(+)</text>
        <dbReference type="Rhea" id="RHEA:13433"/>
        <dbReference type="ChEBI" id="CHEBI:15377"/>
        <dbReference type="ChEBI" id="CHEBI:15378"/>
        <dbReference type="ChEBI" id="CHEBI:15698"/>
        <dbReference type="ChEBI" id="CHEBI:16450"/>
        <dbReference type="ChEBI" id="CHEBI:28938"/>
        <dbReference type="EC" id="3.5.4.5"/>
    </reaction>
</comment>
<dbReference type="InterPro" id="IPR050202">
    <property type="entry name" value="Cyt/Deoxycyt_deaminase"/>
</dbReference>
<comment type="similarity">
    <text evidence="3 12">Belongs to the cytidine and deoxycytidylate deaminase family.</text>
</comment>
<comment type="cofactor">
    <cofactor evidence="1 12">
        <name>Zn(2+)</name>
        <dbReference type="ChEBI" id="CHEBI:29105"/>
    </cofactor>
</comment>
<evidence type="ECO:0000256" key="5">
    <source>
        <dbReference type="ARBA" id="ARBA00018266"/>
    </source>
</evidence>
<dbReference type="PANTHER" id="PTHR11644">
    <property type="entry name" value="CYTIDINE DEAMINASE"/>
    <property type="match status" value="1"/>
</dbReference>
<protein>
    <recommendedName>
        <fullName evidence="5 12">Cytidine deaminase</fullName>
        <ecNumber evidence="4 12">3.5.4.5</ecNumber>
    </recommendedName>
    <alternativeName>
        <fullName evidence="9 12">Cytidine aminohydrolase</fullName>
    </alternativeName>
</protein>
<evidence type="ECO:0000256" key="9">
    <source>
        <dbReference type="ARBA" id="ARBA00032005"/>
    </source>
</evidence>
<comment type="caution">
    <text evidence="14">The sequence shown here is derived from an EMBL/GenBank/DDBJ whole genome shotgun (WGS) entry which is preliminary data.</text>
</comment>
<organism evidence="14 15">
    <name type="scientific">Cohnella cellulosilytica</name>
    <dbReference type="NCBI Taxonomy" id="986710"/>
    <lineage>
        <taxon>Bacteria</taxon>
        <taxon>Bacillati</taxon>
        <taxon>Bacillota</taxon>
        <taxon>Bacilli</taxon>
        <taxon>Bacillales</taxon>
        <taxon>Paenibacillaceae</taxon>
        <taxon>Cohnella</taxon>
    </lineage>
</organism>
<evidence type="ECO:0000256" key="11">
    <source>
        <dbReference type="ARBA" id="ARBA00049558"/>
    </source>
</evidence>
<comment type="function">
    <text evidence="2 12">This enzyme scavenges exogenous and endogenous cytidine and 2'-deoxycytidine for UMP synthesis.</text>
</comment>
<dbReference type="InterPro" id="IPR016192">
    <property type="entry name" value="APOBEC/CMP_deaminase_Zn-bd"/>
</dbReference>
<name>A0ABW2FAR7_9BACL</name>
<evidence type="ECO:0000256" key="7">
    <source>
        <dbReference type="ARBA" id="ARBA00022801"/>
    </source>
</evidence>
<evidence type="ECO:0000256" key="2">
    <source>
        <dbReference type="ARBA" id="ARBA00003949"/>
    </source>
</evidence>
<evidence type="ECO:0000313" key="14">
    <source>
        <dbReference type="EMBL" id="MFC7149214.1"/>
    </source>
</evidence>
<gene>
    <name evidence="14" type="ORF">ACFQMJ_11820</name>
</gene>
<dbReference type="Proteomes" id="UP001596378">
    <property type="component" value="Unassembled WGS sequence"/>
</dbReference>
<feature type="domain" description="CMP/dCMP-type deaminase" evidence="13">
    <location>
        <begin position="8"/>
        <end position="137"/>
    </location>
</feature>
<sequence length="148" mass="16027">MGLQLMGFTPERLVEEAAEARKRAYVPYSRFAVGAVALDEDGNLHHGCNVENAAYGPTNCAERTALFRAIADGRRAGEFRAVAVIGDTEQPIAPCGVCRQVLAELCEPDMPVIMANLRGETRVTTVAELLPGAFLPRDLNNREVVEGE</sequence>
<dbReference type="NCBIfam" id="TIGR01354">
    <property type="entry name" value="cyt_deam_tetra"/>
    <property type="match status" value="1"/>
</dbReference>
<dbReference type="NCBIfam" id="NF004064">
    <property type="entry name" value="PRK05578.1"/>
    <property type="match status" value="1"/>
</dbReference>
<evidence type="ECO:0000313" key="15">
    <source>
        <dbReference type="Proteomes" id="UP001596378"/>
    </source>
</evidence>
<dbReference type="PROSITE" id="PS00903">
    <property type="entry name" value="CYT_DCMP_DEAMINASES_1"/>
    <property type="match status" value="1"/>
</dbReference>
<dbReference type="InterPro" id="IPR016193">
    <property type="entry name" value="Cytidine_deaminase-like"/>
</dbReference>
<keyword evidence="6 12" id="KW-0479">Metal-binding</keyword>
<evidence type="ECO:0000256" key="1">
    <source>
        <dbReference type="ARBA" id="ARBA00001947"/>
    </source>
</evidence>
<dbReference type="PANTHER" id="PTHR11644:SF2">
    <property type="entry name" value="CYTIDINE DEAMINASE"/>
    <property type="match status" value="1"/>
</dbReference>
<dbReference type="PROSITE" id="PS51747">
    <property type="entry name" value="CYT_DCMP_DEAMINASES_2"/>
    <property type="match status" value="1"/>
</dbReference>
<dbReference type="Pfam" id="PF00383">
    <property type="entry name" value="dCMP_cyt_deam_1"/>
    <property type="match status" value="1"/>
</dbReference>
<accession>A0ABW2FAR7</accession>
<evidence type="ECO:0000256" key="6">
    <source>
        <dbReference type="ARBA" id="ARBA00022723"/>
    </source>
</evidence>
<keyword evidence="8 12" id="KW-0862">Zinc</keyword>
<keyword evidence="7 12" id="KW-0378">Hydrolase</keyword>
<dbReference type="CDD" id="cd01283">
    <property type="entry name" value="cytidine_deaminase"/>
    <property type="match status" value="1"/>
</dbReference>
<keyword evidence="15" id="KW-1185">Reference proteome</keyword>
<reference evidence="15" key="1">
    <citation type="journal article" date="2019" name="Int. J. Syst. Evol. Microbiol.">
        <title>The Global Catalogue of Microorganisms (GCM) 10K type strain sequencing project: providing services to taxonomists for standard genome sequencing and annotation.</title>
        <authorList>
            <consortium name="The Broad Institute Genomics Platform"/>
            <consortium name="The Broad Institute Genome Sequencing Center for Infectious Disease"/>
            <person name="Wu L."/>
            <person name="Ma J."/>
        </authorList>
    </citation>
    <scope>NUCLEOTIDE SEQUENCE [LARGE SCALE GENOMIC DNA]</scope>
    <source>
        <strain evidence="15">KCTC 12907</strain>
    </source>
</reference>
<proteinExistence type="inferred from homology"/>
<dbReference type="Gene3D" id="3.40.140.10">
    <property type="entry name" value="Cytidine Deaminase, domain 2"/>
    <property type="match status" value="1"/>
</dbReference>
<evidence type="ECO:0000256" key="8">
    <source>
        <dbReference type="ARBA" id="ARBA00022833"/>
    </source>
</evidence>
<evidence type="ECO:0000256" key="12">
    <source>
        <dbReference type="RuleBase" id="RU364006"/>
    </source>
</evidence>
<dbReference type="GO" id="GO:0004126">
    <property type="term" value="F:cytidine deaminase activity"/>
    <property type="evidence" value="ECO:0007669"/>
    <property type="project" value="UniProtKB-EC"/>
</dbReference>
<evidence type="ECO:0000256" key="4">
    <source>
        <dbReference type="ARBA" id="ARBA00012783"/>
    </source>
</evidence>
<evidence type="ECO:0000256" key="3">
    <source>
        <dbReference type="ARBA" id="ARBA00006576"/>
    </source>
</evidence>
<evidence type="ECO:0000256" key="10">
    <source>
        <dbReference type="ARBA" id="ARBA00049252"/>
    </source>
</evidence>